<sequence length="262" mass="29166">MVLETFAIKSKLCITLDANTGSTVKPLLTYTPYNKAGYRLIHEYLEIENLKAVGWIYSLTEVEFPVFELEDTESKQLLTAINLEWNSPRIQMDVVLDVGNTLNWQRIAAYSLLNSSPYPYREYSLGNHSLGDNSMIGLQIRNVGFGLLQNGTKGQDKVTAFADLKRVVTLERIVDTSQKIANNITNIAAIIVNANTNRKGLTFFNSSDKNIFIDTVSTVSGSSYMVKLEPGDYYEAPAPIYTGNYYAVVASGSTAIDIREFV</sequence>
<dbReference type="EMBL" id="LAHD01000052">
    <property type="protein sequence ID" value="PHK02493.1"/>
    <property type="molecule type" value="Genomic_DNA"/>
</dbReference>
<dbReference type="GeneID" id="57098111"/>
<organism evidence="1 2">
    <name type="scientific">Nostoc linckia z8</name>
    <dbReference type="NCBI Taxonomy" id="1628746"/>
    <lineage>
        <taxon>Bacteria</taxon>
        <taxon>Bacillati</taxon>
        <taxon>Cyanobacteriota</taxon>
        <taxon>Cyanophyceae</taxon>
        <taxon>Nostocales</taxon>
        <taxon>Nostocaceae</taxon>
        <taxon>Nostoc</taxon>
    </lineage>
</organism>
<reference evidence="1 2" key="1">
    <citation type="submission" date="2015-02" db="EMBL/GenBank/DDBJ databases">
        <title>Nostoc linckia genome annotation.</title>
        <authorList>
            <person name="Zhou Z."/>
        </authorList>
    </citation>
    <scope>NUCLEOTIDE SEQUENCE [LARGE SCALE GENOMIC DNA]</scope>
    <source>
        <strain evidence="2">z8</strain>
    </source>
</reference>
<proteinExistence type="predicted"/>
<gene>
    <name evidence="1" type="ORF">VF08_18325</name>
</gene>
<accession>A0A9Q6EKS0</accession>
<comment type="caution">
    <text evidence="1">The sequence shown here is derived from an EMBL/GenBank/DDBJ whole genome shotgun (WGS) entry which is preliminary data.</text>
</comment>
<protein>
    <submittedName>
        <fullName evidence="1">Uncharacterized protein</fullName>
    </submittedName>
</protein>
<evidence type="ECO:0000313" key="2">
    <source>
        <dbReference type="Proteomes" id="UP000222310"/>
    </source>
</evidence>
<evidence type="ECO:0000313" key="1">
    <source>
        <dbReference type="EMBL" id="PHK02493.1"/>
    </source>
</evidence>
<dbReference type="Proteomes" id="UP000222310">
    <property type="component" value="Unassembled WGS sequence"/>
</dbReference>
<name>A0A9Q6EKS0_NOSLI</name>
<dbReference type="RefSeq" id="WP_099073446.1">
    <property type="nucleotide sequence ID" value="NZ_LAHD01000052.1"/>
</dbReference>
<dbReference type="AlphaFoldDB" id="A0A9Q6EKS0"/>